<accession>A0A250KW79</accession>
<dbReference type="AlphaFoldDB" id="A0A250KW79"/>
<dbReference type="EMBL" id="AP017928">
    <property type="protein sequence ID" value="BBA35764.1"/>
    <property type="molecule type" value="Genomic_DNA"/>
</dbReference>
<keyword evidence="2" id="KW-1185">Reference proteome</keyword>
<dbReference type="Proteomes" id="UP000266313">
    <property type="component" value="Chromosome"/>
</dbReference>
<protein>
    <recommendedName>
        <fullName evidence="3">MerR family transcriptional regulator</fullName>
    </recommendedName>
</protein>
<dbReference type="Gene3D" id="1.10.1660.10">
    <property type="match status" value="1"/>
</dbReference>
<reference evidence="1 2" key="1">
    <citation type="submission" date="2016-12" db="EMBL/GenBank/DDBJ databases">
        <title>Genome sequencing of Methylocaldum marinum.</title>
        <authorList>
            <person name="Takeuchi M."/>
            <person name="Kamagata Y."/>
            <person name="Hiraoka S."/>
            <person name="Oshima K."/>
            <person name="Hattori M."/>
            <person name="Iwasaki W."/>
        </authorList>
    </citation>
    <scope>NUCLEOTIDE SEQUENCE [LARGE SCALE GENOMIC DNA]</scope>
    <source>
        <strain evidence="1 2">S8</strain>
    </source>
</reference>
<dbReference type="OrthoDB" id="9799091at2"/>
<dbReference type="KEGG" id="mmai:sS8_3827"/>
<name>A0A250KW79_9GAMM</name>
<dbReference type="Pfam" id="PF13591">
    <property type="entry name" value="MerR_2"/>
    <property type="match status" value="1"/>
</dbReference>
<organism evidence="1 2">
    <name type="scientific">Methylocaldum marinum</name>
    <dbReference type="NCBI Taxonomy" id="1432792"/>
    <lineage>
        <taxon>Bacteria</taxon>
        <taxon>Pseudomonadati</taxon>
        <taxon>Pseudomonadota</taxon>
        <taxon>Gammaproteobacteria</taxon>
        <taxon>Methylococcales</taxon>
        <taxon>Methylococcaceae</taxon>
        <taxon>Methylocaldum</taxon>
    </lineage>
</organism>
<dbReference type="RefSeq" id="WP_119631058.1">
    <property type="nucleotide sequence ID" value="NZ_AP017928.1"/>
</dbReference>
<proteinExistence type="predicted"/>
<evidence type="ECO:0000313" key="1">
    <source>
        <dbReference type="EMBL" id="BBA35764.1"/>
    </source>
</evidence>
<sequence length="100" mass="11130">MTKRTVTATYSVVLDETVELSLVDVCEACRIDAESVFEMVNEGIVDPEGSDPTNWKFNTLALRRLQTALHLQRDLGVNLPGAALALDLLEELEALRRRTT</sequence>
<evidence type="ECO:0000313" key="2">
    <source>
        <dbReference type="Proteomes" id="UP000266313"/>
    </source>
</evidence>
<gene>
    <name evidence="1" type="ORF">sS8_3827</name>
</gene>
<evidence type="ECO:0008006" key="3">
    <source>
        <dbReference type="Google" id="ProtNLM"/>
    </source>
</evidence>